<proteinExistence type="predicted"/>
<comment type="caution">
    <text evidence="1">The sequence shown here is derived from an EMBL/GenBank/DDBJ whole genome shotgun (WGS) entry which is preliminary data.</text>
</comment>
<sequence>MGFHGDGDLKHLGLERLSIGLSRFGPLVLSCTVSQRALLGSVWRRVVFATRLLGPVRGINGGVLSILSLSMMPAKDVADRLQELAAKHKVAVY</sequence>
<evidence type="ECO:0000313" key="2">
    <source>
        <dbReference type="Proteomes" id="UP000886595"/>
    </source>
</evidence>
<keyword evidence="2" id="KW-1185">Reference proteome</keyword>
<dbReference type="AlphaFoldDB" id="A0A8X7TI20"/>
<protein>
    <submittedName>
        <fullName evidence="1">Uncharacterized protein</fullName>
    </submittedName>
</protein>
<evidence type="ECO:0000313" key="1">
    <source>
        <dbReference type="EMBL" id="KAG2241011.1"/>
    </source>
</evidence>
<gene>
    <name evidence="1" type="ORF">Bca52824_096884</name>
</gene>
<organism evidence="1 2">
    <name type="scientific">Brassica carinata</name>
    <name type="common">Ethiopian mustard</name>
    <name type="synonym">Abyssinian cabbage</name>
    <dbReference type="NCBI Taxonomy" id="52824"/>
    <lineage>
        <taxon>Eukaryota</taxon>
        <taxon>Viridiplantae</taxon>
        <taxon>Streptophyta</taxon>
        <taxon>Embryophyta</taxon>
        <taxon>Tracheophyta</taxon>
        <taxon>Spermatophyta</taxon>
        <taxon>Magnoliopsida</taxon>
        <taxon>eudicotyledons</taxon>
        <taxon>Gunneridae</taxon>
        <taxon>Pentapetalae</taxon>
        <taxon>rosids</taxon>
        <taxon>malvids</taxon>
        <taxon>Brassicales</taxon>
        <taxon>Brassicaceae</taxon>
        <taxon>Brassiceae</taxon>
        <taxon>Brassica</taxon>
    </lineage>
</organism>
<reference evidence="1 2" key="1">
    <citation type="submission" date="2020-02" db="EMBL/GenBank/DDBJ databases">
        <authorList>
            <person name="Ma Q."/>
            <person name="Huang Y."/>
            <person name="Song X."/>
            <person name="Pei D."/>
        </authorList>
    </citation>
    <scope>NUCLEOTIDE SEQUENCE [LARGE SCALE GENOMIC DNA]</scope>
    <source>
        <strain evidence="1">Sxm20200214</strain>
        <tissue evidence="1">Leaf</tissue>
    </source>
</reference>
<name>A0A8X7TI20_BRACI</name>
<accession>A0A8X7TI20</accession>
<dbReference type="Proteomes" id="UP000886595">
    <property type="component" value="Unassembled WGS sequence"/>
</dbReference>
<dbReference type="EMBL" id="JAAMPC010001269">
    <property type="protein sequence ID" value="KAG2241011.1"/>
    <property type="molecule type" value="Genomic_DNA"/>
</dbReference>